<dbReference type="PROSITE" id="PS51332">
    <property type="entry name" value="B12_BINDING"/>
    <property type="match status" value="1"/>
</dbReference>
<feature type="domain" description="B12-binding" evidence="2">
    <location>
        <begin position="169"/>
        <end position="288"/>
    </location>
</feature>
<dbReference type="Gene3D" id="1.10.1240.10">
    <property type="entry name" value="Methionine synthase domain"/>
    <property type="match status" value="1"/>
</dbReference>
<organism evidence="4 5">
    <name type="scientific">Allorhizobium taibaishanense</name>
    <dbReference type="NCBI Taxonomy" id="887144"/>
    <lineage>
        <taxon>Bacteria</taxon>
        <taxon>Pseudomonadati</taxon>
        <taxon>Pseudomonadota</taxon>
        <taxon>Alphaproteobacteria</taxon>
        <taxon>Hyphomicrobiales</taxon>
        <taxon>Rhizobiaceae</taxon>
        <taxon>Rhizobium/Agrobacterium group</taxon>
        <taxon>Allorhizobium</taxon>
    </lineage>
</organism>
<name>A0A1Q9A3G9_9HYPH</name>
<dbReference type="Pfam" id="PF02310">
    <property type="entry name" value="B12-binding"/>
    <property type="match status" value="1"/>
</dbReference>
<dbReference type="AlphaFoldDB" id="A0A1Q9A3G9"/>
<dbReference type="InterPro" id="IPR000551">
    <property type="entry name" value="MerR-type_HTH_dom"/>
</dbReference>
<dbReference type="RefSeq" id="WP_075614874.1">
    <property type="nucleotide sequence ID" value="NZ_JACIED010000001.1"/>
</dbReference>
<dbReference type="PROSITE" id="PS50937">
    <property type="entry name" value="HTH_MERR_2"/>
    <property type="match status" value="1"/>
</dbReference>
<dbReference type="GO" id="GO:0031419">
    <property type="term" value="F:cobalamin binding"/>
    <property type="evidence" value="ECO:0007669"/>
    <property type="project" value="InterPro"/>
</dbReference>
<dbReference type="Gene3D" id="3.40.50.280">
    <property type="entry name" value="Cobalamin-binding domain"/>
    <property type="match status" value="1"/>
</dbReference>
<gene>
    <name evidence="4" type="ORF">BJF91_18450</name>
    <name evidence="3" type="ORF">GGQ71_000309</name>
</gene>
<dbReference type="InterPro" id="IPR006158">
    <property type="entry name" value="Cobalamin-bd"/>
</dbReference>
<dbReference type="CDD" id="cd02065">
    <property type="entry name" value="B12-binding_like"/>
    <property type="match status" value="1"/>
</dbReference>
<reference evidence="4 5" key="1">
    <citation type="submission" date="2016-09" db="EMBL/GenBank/DDBJ databases">
        <title>Rhizobium oryziradicis sp. nov., isolated from the root of rice.</title>
        <authorList>
            <person name="Zhao J."/>
            <person name="Zhang X."/>
        </authorList>
    </citation>
    <scope>NUCLEOTIDE SEQUENCE [LARGE SCALE GENOMIC DNA]</scope>
    <source>
        <strain evidence="4 5">14971</strain>
    </source>
</reference>
<dbReference type="STRING" id="887144.BJF91_18450"/>
<dbReference type="GO" id="GO:0046872">
    <property type="term" value="F:metal ion binding"/>
    <property type="evidence" value="ECO:0007669"/>
    <property type="project" value="InterPro"/>
</dbReference>
<accession>A0A1Q9A3G9</accession>
<proteinExistence type="predicted"/>
<evidence type="ECO:0000313" key="6">
    <source>
        <dbReference type="Proteomes" id="UP000544107"/>
    </source>
</evidence>
<dbReference type="Proteomes" id="UP000544107">
    <property type="component" value="Unassembled WGS sequence"/>
</dbReference>
<evidence type="ECO:0000313" key="3">
    <source>
        <dbReference type="EMBL" id="MBB4006073.1"/>
    </source>
</evidence>
<evidence type="ECO:0000259" key="2">
    <source>
        <dbReference type="PROSITE" id="PS51332"/>
    </source>
</evidence>
<dbReference type="Pfam" id="PF02607">
    <property type="entry name" value="B12-binding_2"/>
    <property type="match status" value="1"/>
</dbReference>
<keyword evidence="5" id="KW-1185">Reference proteome</keyword>
<dbReference type="InterPro" id="IPR036724">
    <property type="entry name" value="Cobalamin-bd_sf"/>
</dbReference>
<dbReference type="Pfam" id="PF13411">
    <property type="entry name" value="MerR_1"/>
    <property type="match status" value="1"/>
</dbReference>
<dbReference type="GO" id="GO:0006355">
    <property type="term" value="P:regulation of DNA-templated transcription"/>
    <property type="evidence" value="ECO:0007669"/>
    <property type="project" value="InterPro"/>
</dbReference>
<reference evidence="3 6" key="2">
    <citation type="submission" date="2020-08" db="EMBL/GenBank/DDBJ databases">
        <title>Genomic Encyclopedia of Type Strains, Phase IV (KMG-IV): sequencing the most valuable type-strain genomes for metagenomic binning, comparative biology and taxonomic classification.</title>
        <authorList>
            <person name="Goeker M."/>
        </authorList>
    </citation>
    <scope>NUCLEOTIDE SEQUENCE [LARGE SCALE GENOMIC DNA]</scope>
    <source>
        <strain evidence="3 6">DSM 100021</strain>
    </source>
</reference>
<dbReference type="SUPFAM" id="SSF52242">
    <property type="entry name" value="Cobalamin (vitamin B12)-binding domain"/>
    <property type="match status" value="1"/>
</dbReference>
<keyword evidence="3" id="KW-0238">DNA-binding</keyword>
<dbReference type="Gene3D" id="1.10.1660.10">
    <property type="match status" value="1"/>
</dbReference>
<dbReference type="InterPro" id="IPR003759">
    <property type="entry name" value="Cbl-bd_cap"/>
</dbReference>
<dbReference type="GO" id="GO:0003677">
    <property type="term" value="F:DNA binding"/>
    <property type="evidence" value="ECO:0007669"/>
    <property type="project" value="UniProtKB-KW"/>
</dbReference>
<sequence length="288" mass="31404">MKNTYSLREIVEETGLSKLVLHAWERRYGAIVPERTETGRRIYRHEDLLRLQLLKGCVDNGQRIGSIIHLSNDDLQRVLLGQKRLQDLGDVIAAIELMDGDGLDRMLGTRFMTLGPVEFCREVVLPLMSEIGRLWAEGKMSIASEHLVTAAIRALLSGAFKLMPAPRGAHRMVFSTVEGELHEIGALVAAIIARDQGVHATYLGSQLPAEALAEAVTKTGSTIVCLSGAVKRNRNAISQIKTIRAALPANVALWLGGAAFADLPPITGVTYFDRIDLFETATAALQAD</sequence>
<dbReference type="SUPFAM" id="SSF46955">
    <property type="entry name" value="Putative DNA-binding domain"/>
    <property type="match status" value="1"/>
</dbReference>
<comment type="caution">
    <text evidence="4">The sequence shown here is derived from an EMBL/GenBank/DDBJ whole genome shotgun (WGS) entry which is preliminary data.</text>
</comment>
<evidence type="ECO:0000313" key="5">
    <source>
        <dbReference type="Proteomes" id="UP000185598"/>
    </source>
</evidence>
<dbReference type="InterPro" id="IPR036594">
    <property type="entry name" value="Meth_synthase_dom"/>
</dbReference>
<dbReference type="SMART" id="SM00422">
    <property type="entry name" value="HTH_MERR"/>
    <property type="match status" value="1"/>
</dbReference>
<evidence type="ECO:0000259" key="1">
    <source>
        <dbReference type="PROSITE" id="PS50937"/>
    </source>
</evidence>
<evidence type="ECO:0000313" key="4">
    <source>
        <dbReference type="EMBL" id="OLP49082.1"/>
    </source>
</evidence>
<dbReference type="EMBL" id="JACIED010000001">
    <property type="protein sequence ID" value="MBB4006073.1"/>
    <property type="molecule type" value="Genomic_DNA"/>
</dbReference>
<dbReference type="EMBL" id="MKIN01000022">
    <property type="protein sequence ID" value="OLP49082.1"/>
    <property type="molecule type" value="Genomic_DNA"/>
</dbReference>
<dbReference type="InterPro" id="IPR009061">
    <property type="entry name" value="DNA-bd_dom_put_sf"/>
</dbReference>
<dbReference type="Proteomes" id="UP000185598">
    <property type="component" value="Unassembled WGS sequence"/>
</dbReference>
<protein>
    <submittedName>
        <fullName evidence="3">DNA-binding transcriptional MerR regulator</fullName>
    </submittedName>
</protein>
<feature type="domain" description="HTH merR-type" evidence="1">
    <location>
        <begin position="4"/>
        <end position="73"/>
    </location>
</feature>